<reference evidence="3" key="2">
    <citation type="submission" date="2022-01" db="EMBL/GenBank/DDBJ databases">
        <authorList>
            <person name="Yamashiro T."/>
            <person name="Shiraishi A."/>
            <person name="Satake H."/>
            <person name="Nakayama K."/>
        </authorList>
    </citation>
    <scope>NUCLEOTIDE SEQUENCE</scope>
</reference>
<name>A0ABQ4YTR1_9ASTR</name>
<sequence>MPILKKGEYDIWAIKMEHYLAHTDYPIWEVIQKGNGPVSVTTDTDGVIRVLPPRTAEETLARERERKARTILLMALPEDHLAKFHKMTDAKYMWEAIKSRFGGNNEYKKMQEEPKALVTIDGEGVDWTNYSEDEDYALMACNSSESDTGGNFYSNSVSAARASSTKNFRTARQSFNRQTVLTCAAMEVNTVKPTMNRVRLANVFHKTHSPFSRPFKKTTVLRTDFSKQKVNTAKVIHIKLLKNKRNCDSGCSRHHDWIQGTEDIIDAGDSEKEDESAQDWFEAIKEAEALRKEFAQDTENLVIQAGAAKASNTNIFSTVSTPAKASSTNLVNTVSTPVSTASSHEGLTLSDPKIWKQTEFLSIEDESWVDAMQEELLQFKIQKVWVLVDLQYGKKAIGTKWVYQNKKDERGVVVRNKSRLVVRDIAQWIGLDYDEVFAPVARIEAIRIFLAFASYMGFIVYQIDVKSAFLYGKIDEEVYVSQPPGFLDPKMATEETASTPIEDSEVLSSQVCACSRFQVTLKSSHLSDAKRIFSDYAGANLDRKSTIGEYVAAASCCGQVLWIQNQMHHFIRDAYEKKLIQVLKIHTDDNVADLLTKAFDGSRESLRRVIDGTKALLLLTLFILWLDTVSTNSAKLVPLGKVCTAIETLKKNTAKGKVTPLFAAMLVQPTEDEGAPSERPSEAQPTPSPAPTSEVPIEPQTDSSPAHTSEVPTEQQTDPSPRPSPSTIIPDSIPESSGGNLGGHSSSDKSLSGNEGEMTLQSVYDLCLSLCDTGFGSSQLGKITHLKAQIKKLKKQAKPVIKHHRAWMHSVSLKQRLARKKSLKKQRVHKETRDIVGEEKEIDENILSTKDVLSTDKEKVSTDKENVSIDRLIVSTDGSKVSTDRQIEGTDEQIEVTNEQRKGKELRLTVTSSEKLHEQEKSAPCMRRLRGQMKILFLLGLAEDERLIKKMNEKGIDSSKSEVIKEESKEEAKEKSKEEERFWKTATTSTLDNGEIEISATIDEKVKIVSEASIRRHLKLEDSNGTLFLSIEGLVVQGEGPTHPVESHHIPTGAQSTSQPPLLPTSRIPIRQESKVPQPRSPTQTHVADKAASTGVDVKHGGAATTVTSLDVG</sequence>
<gene>
    <name evidence="3" type="ORF">Tco_0747442</name>
</gene>
<dbReference type="Pfam" id="PF14223">
    <property type="entry name" value="Retrotran_gag_2"/>
    <property type="match status" value="1"/>
</dbReference>
<dbReference type="EMBL" id="BQNB010010706">
    <property type="protein sequence ID" value="GJS80901.1"/>
    <property type="molecule type" value="Genomic_DNA"/>
</dbReference>
<proteinExistence type="predicted"/>
<feature type="region of interest" description="Disordered" evidence="1">
    <location>
        <begin position="957"/>
        <end position="981"/>
    </location>
</feature>
<organism evidence="3 4">
    <name type="scientific">Tanacetum coccineum</name>
    <dbReference type="NCBI Taxonomy" id="301880"/>
    <lineage>
        <taxon>Eukaryota</taxon>
        <taxon>Viridiplantae</taxon>
        <taxon>Streptophyta</taxon>
        <taxon>Embryophyta</taxon>
        <taxon>Tracheophyta</taxon>
        <taxon>Spermatophyta</taxon>
        <taxon>Magnoliopsida</taxon>
        <taxon>eudicotyledons</taxon>
        <taxon>Gunneridae</taxon>
        <taxon>Pentapetalae</taxon>
        <taxon>asterids</taxon>
        <taxon>campanulids</taxon>
        <taxon>Asterales</taxon>
        <taxon>Asteraceae</taxon>
        <taxon>Asteroideae</taxon>
        <taxon>Anthemideae</taxon>
        <taxon>Anthemidinae</taxon>
        <taxon>Tanacetum</taxon>
    </lineage>
</organism>
<comment type="caution">
    <text evidence="3">The sequence shown here is derived from an EMBL/GenBank/DDBJ whole genome shotgun (WGS) entry which is preliminary data.</text>
</comment>
<evidence type="ECO:0000313" key="4">
    <source>
        <dbReference type="Proteomes" id="UP001151760"/>
    </source>
</evidence>
<keyword evidence="4" id="KW-1185">Reference proteome</keyword>
<protein>
    <submittedName>
        <fullName evidence="3">Ribonuclease H-like domain-containing protein</fullName>
    </submittedName>
</protein>
<evidence type="ECO:0000259" key="2">
    <source>
        <dbReference type="Pfam" id="PF07727"/>
    </source>
</evidence>
<feature type="compositionally biased region" description="Low complexity" evidence="1">
    <location>
        <begin position="725"/>
        <end position="738"/>
    </location>
</feature>
<accession>A0ABQ4YTR1</accession>
<feature type="compositionally biased region" description="Polar residues" evidence="1">
    <location>
        <begin position="700"/>
        <end position="718"/>
    </location>
</feature>
<dbReference type="Proteomes" id="UP001151760">
    <property type="component" value="Unassembled WGS sequence"/>
</dbReference>
<dbReference type="InterPro" id="IPR013103">
    <property type="entry name" value="RVT_2"/>
</dbReference>
<feature type="domain" description="Reverse transcriptase Ty1/copia-type" evidence="2">
    <location>
        <begin position="383"/>
        <end position="487"/>
    </location>
</feature>
<feature type="region of interest" description="Disordered" evidence="1">
    <location>
        <begin position="670"/>
        <end position="754"/>
    </location>
</feature>
<dbReference type="Pfam" id="PF07727">
    <property type="entry name" value="RVT_2"/>
    <property type="match status" value="1"/>
</dbReference>
<feature type="region of interest" description="Disordered" evidence="1">
    <location>
        <begin position="1039"/>
        <end position="1113"/>
    </location>
</feature>
<evidence type="ECO:0000256" key="1">
    <source>
        <dbReference type="SAM" id="MobiDB-lite"/>
    </source>
</evidence>
<reference evidence="3" key="1">
    <citation type="journal article" date="2022" name="Int. J. Mol. Sci.">
        <title>Draft Genome of Tanacetum Coccineum: Genomic Comparison of Closely Related Tanacetum-Family Plants.</title>
        <authorList>
            <person name="Yamashiro T."/>
            <person name="Shiraishi A."/>
            <person name="Nakayama K."/>
            <person name="Satake H."/>
        </authorList>
    </citation>
    <scope>NUCLEOTIDE SEQUENCE</scope>
</reference>
<evidence type="ECO:0000313" key="3">
    <source>
        <dbReference type="EMBL" id="GJS80901.1"/>
    </source>
</evidence>